<gene>
    <name evidence="12" type="primary">LOC103361185</name>
</gene>
<comment type="subcellular location">
    <subcellularLocation>
        <location evidence="1">Cell membrane</location>
    </subcellularLocation>
</comment>
<feature type="domain" description="Ig-like" evidence="10">
    <location>
        <begin position="136"/>
        <end position="226"/>
    </location>
</feature>
<protein>
    <submittedName>
        <fullName evidence="12">Uncharacterized protein LOC103361185</fullName>
    </submittedName>
</protein>
<reference evidence="12" key="1">
    <citation type="submission" date="2025-08" db="UniProtKB">
        <authorList>
            <consortium name="RefSeq"/>
        </authorList>
    </citation>
    <scope>IDENTIFICATION</scope>
</reference>
<keyword evidence="2" id="KW-1003">Cell membrane</keyword>
<dbReference type="GO" id="GO:0005886">
    <property type="term" value="C:plasma membrane"/>
    <property type="evidence" value="ECO:0007669"/>
    <property type="project" value="UniProtKB-SubCell"/>
</dbReference>
<name>A0A9Y4K033_9TELE</name>
<evidence type="ECO:0000256" key="4">
    <source>
        <dbReference type="ARBA" id="ARBA00022859"/>
    </source>
</evidence>
<dbReference type="SMART" id="SM00406">
    <property type="entry name" value="IGv"/>
    <property type="match status" value="2"/>
</dbReference>
<dbReference type="AlphaFoldDB" id="A0A9Y4K033"/>
<dbReference type="SUPFAM" id="SSF48726">
    <property type="entry name" value="Immunoglobulin"/>
    <property type="match status" value="2"/>
</dbReference>
<evidence type="ECO:0000256" key="6">
    <source>
        <dbReference type="ARBA" id="ARBA00023157"/>
    </source>
</evidence>
<dbReference type="RefSeq" id="XP_008285425.1">
    <property type="nucleotide sequence ID" value="XM_008287203.1"/>
</dbReference>
<evidence type="ECO:0000256" key="2">
    <source>
        <dbReference type="ARBA" id="ARBA00022475"/>
    </source>
</evidence>
<dbReference type="CDD" id="cd00099">
    <property type="entry name" value="IgV"/>
    <property type="match status" value="2"/>
</dbReference>
<dbReference type="InterPro" id="IPR013783">
    <property type="entry name" value="Ig-like_fold"/>
</dbReference>
<dbReference type="Pfam" id="PF07686">
    <property type="entry name" value="V-set"/>
    <property type="match status" value="2"/>
</dbReference>
<dbReference type="InterPro" id="IPR052051">
    <property type="entry name" value="TCR_complex_component"/>
</dbReference>
<evidence type="ECO:0000256" key="1">
    <source>
        <dbReference type="ARBA" id="ARBA00004236"/>
    </source>
</evidence>
<feature type="chain" id="PRO_5041338054" evidence="9">
    <location>
        <begin position="18"/>
        <end position="351"/>
    </location>
</feature>
<dbReference type="PROSITE" id="PS50835">
    <property type="entry name" value="IG_LIKE"/>
    <property type="match status" value="2"/>
</dbReference>
<evidence type="ECO:0000259" key="10">
    <source>
        <dbReference type="PROSITE" id="PS50835"/>
    </source>
</evidence>
<feature type="transmembrane region" description="Helical" evidence="8">
    <location>
        <begin position="254"/>
        <end position="276"/>
    </location>
</feature>
<dbReference type="Gene3D" id="2.60.40.10">
    <property type="entry name" value="Immunoglobulins"/>
    <property type="match status" value="2"/>
</dbReference>
<evidence type="ECO:0000256" key="9">
    <source>
        <dbReference type="SAM" id="SignalP"/>
    </source>
</evidence>
<keyword evidence="6" id="KW-1015">Disulfide bond</keyword>
<dbReference type="InterPro" id="IPR036179">
    <property type="entry name" value="Ig-like_dom_sf"/>
</dbReference>
<dbReference type="PANTHER" id="PTHR19433:SF133">
    <property type="entry name" value="IMMUNE-TYPE RECEPTOR 5 PRECURSOR-RELATED"/>
    <property type="match status" value="1"/>
</dbReference>
<evidence type="ECO:0000313" key="12">
    <source>
        <dbReference type="RefSeq" id="XP_008285425.1"/>
    </source>
</evidence>
<feature type="signal peptide" evidence="9">
    <location>
        <begin position="1"/>
        <end position="17"/>
    </location>
</feature>
<sequence>MIVFFANIFALWCLCAAQSNEVSQPVSLQTLKLGESATIQCYIKSLVTTRVWYKLTTGRKLQLVASFDSYYNQNVVADEFKHRFSTVFDSINTHLSITTASWDDVGTYFCGVMRLNNVHFGSGTFLMLKGAKMISDSVVQRPKSYSVQSRRSATLSCSVHSGQCAAEHISVMWLKNSDHSAPEMIHSSGNQNDTCQTVSGETTCVYNLLMRNVSPDDAGIYHCVVTLCGQILFGNGTAIINPDSRKPLELSPTVIALMLSNITLGIVALILVWTLCKTRRKNSADAGSSGGNQASDAVIYTSVTSTHRNLAPRKSTVKDNGDSVVYSNVRFSEDNGGVWSRECGQTRENLD</sequence>
<feature type="domain" description="Ig-like" evidence="10">
    <location>
        <begin position="34"/>
        <end position="112"/>
    </location>
</feature>
<dbReference type="InterPro" id="IPR003599">
    <property type="entry name" value="Ig_sub"/>
</dbReference>
<keyword evidence="3 9" id="KW-0732">Signal</keyword>
<keyword evidence="7" id="KW-0325">Glycoprotein</keyword>
<proteinExistence type="predicted"/>
<evidence type="ECO:0000256" key="5">
    <source>
        <dbReference type="ARBA" id="ARBA00023136"/>
    </source>
</evidence>
<keyword evidence="11" id="KW-1185">Reference proteome</keyword>
<dbReference type="PANTHER" id="PTHR19433">
    <property type="entry name" value="T-CELL RECEPTOR ALPHA CHAIN V REGION-RELATED"/>
    <property type="match status" value="1"/>
</dbReference>
<dbReference type="InterPro" id="IPR007110">
    <property type="entry name" value="Ig-like_dom"/>
</dbReference>
<organism evidence="11 12">
    <name type="scientific">Stegastes partitus</name>
    <name type="common">bicolor damselfish</name>
    <dbReference type="NCBI Taxonomy" id="144197"/>
    <lineage>
        <taxon>Eukaryota</taxon>
        <taxon>Metazoa</taxon>
        <taxon>Chordata</taxon>
        <taxon>Craniata</taxon>
        <taxon>Vertebrata</taxon>
        <taxon>Euteleostomi</taxon>
        <taxon>Actinopterygii</taxon>
        <taxon>Neopterygii</taxon>
        <taxon>Teleostei</taxon>
        <taxon>Neoteleostei</taxon>
        <taxon>Acanthomorphata</taxon>
        <taxon>Ovalentaria</taxon>
        <taxon>Pomacentridae</taxon>
        <taxon>Stegastes</taxon>
    </lineage>
</organism>
<evidence type="ECO:0000256" key="8">
    <source>
        <dbReference type="SAM" id="Phobius"/>
    </source>
</evidence>
<dbReference type="SMART" id="SM00409">
    <property type="entry name" value="IG"/>
    <property type="match status" value="2"/>
</dbReference>
<evidence type="ECO:0000313" key="11">
    <source>
        <dbReference type="Proteomes" id="UP000694891"/>
    </source>
</evidence>
<dbReference type="InterPro" id="IPR013106">
    <property type="entry name" value="Ig_V-set"/>
</dbReference>
<dbReference type="GO" id="GO:0002376">
    <property type="term" value="P:immune system process"/>
    <property type="evidence" value="ECO:0007669"/>
    <property type="project" value="UniProtKB-KW"/>
</dbReference>
<dbReference type="Proteomes" id="UP000694891">
    <property type="component" value="Unplaced"/>
</dbReference>
<evidence type="ECO:0000256" key="3">
    <source>
        <dbReference type="ARBA" id="ARBA00022729"/>
    </source>
</evidence>
<evidence type="ECO:0000256" key="7">
    <source>
        <dbReference type="ARBA" id="ARBA00023180"/>
    </source>
</evidence>
<dbReference type="GO" id="GO:0009617">
    <property type="term" value="P:response to bacterium"/>
    <property type="evidence" value="ECO:0007669"/>
    <property type="project" value="TreeGrafter"/>
</dbReference>
<keyword evidence="5 8" id="KW-0472">Membrane</keyword>
<keyword evidence="8" id="KW-1133">Transmembrane helix</keyword>
<keyword evidence="4" id="KW-0391">Immunity</keyword>
<keyword evidence="8" id="KW-0812">Transmembrane</keyword>
<dbReference type="GeneID" id="103361185"/>
<accession>A0A9Y4K033</accession>